<dbReference type="PANTHER" id="PTHR23028">
    <property type="entry name" value="ACETYLTRANSFERASE"/>
    <property type="match status" value="1"/>
</dbReference>
<dbReference type="InterPro" id="IPR002656">
    <property type="entry name" value="Acyl_transf_3_dom"/>
</dbReference>
<evidence type="ECO:0000313" key="4">
    <source>
        <dbReference type="Proteomes" id="UP000094444"/>
    </source>
</evidence>
<protein>
    <recommendedName>
        <fullName evidence="2">Acyltransferase 3 domain-containing protein</fullName>
    </recommendedName>
</protein>
<keyword evidence="1" id="KW-0812">Transmembrane</keyword>
<feature type="domain" description="Acyltransferase 3" evidence="2">
    <location>
        <begin position="2"/>
        <end position="366"/>
    </location>
</feature>
<dbReference type="InParanoid" id="A0A2P5HEG5"/>
<sequence length="394" mass="44079">MVSIFFVISGYVLSDRVVHLRHQFLRAGSRQGGIASGESLAAVLASSIVRRGVRLFQPALITSATILVLVHLGLYDNDRLARLFPKFHPPRAARLPGTAAQLKDWSSWVVHELTNPWDWESLKSPAAATYASHLWTIPAEFRCSMVLFALLLPLSQMRPGLRAGMIWASLLAYCALWERWDMALFLAGLGLAVGDGEENRLKHPRDSECGGGYIMSTLPRMSSTTMPHLGFRSIWSEFAALLPILTLLAGAWLASFPDEHGHEAAGFVLLGFISRSRHLWHAAGAILIVWSVRRVEAIKVLLLHPLFRYLGCISFSLYMVHEPILQVWGWWWTGWLKSTCVDVAPWAPESMVILAAFCTVTTFVILVADYAWTLVDKPAVRSSKCLERYLFDPK</sequence>
<organism evidence="3 4">
    <name type="scientific">Diaporthe helianthi</name>
    <dbReference type="NCBI Taxonomy" id="158607"/>
    <lineage>
        <taxon>Eukaryota</taxon>
        <taxon>Fungi</taxon>
        <taxon>Dikarya</taxon>
        <taxon>Ascomycota</taxon>
        <taxon>Pezizomycotina</taxon>
        <taxon>Sordariomycetes</taxon>
        <taxon>Sordariomycetidae</taxon>
        <taxon>Diaporthales</taxon>
        <taxon>Diaporthaceae</taxon>
        <taxon>Diaporthe</taxon>
    </lineage>
</organism>
<keyword evidence="1" id="KW-1133">Transmembrane helix</keyword>
<reference evidence="3" key="1">
    <citation type="submission" date="2017-09" db="EMBL/GenBank/DDBJ databases">
        <title>Polyketide synthases of a Diaporthe helianthi virulent isolate.</title>
        <authorList>
            <person name="Baroncelli R."/>
        </authorList>
    </citation>
    <scope>NUCLEOTIDE SEQUENCE [LARGE SCALE GENOMIC DNA]</scope>
    <source>
        <strain evidence="3">7/96</strain>
    </source>
</reference>
<name>A0A2P5HEG5_DIAHE</name>
<dbReference type="EMBL" id="MAVT02003616">
    <property type="protein sequence ID" value="POS68640.1"/>
    <property type="molecule type" value="Genomic_DNA"/>
</dbReference>
<dbReference type="Proteomes" id="UP000094444">
    <property type="component" value="Unassembled WGS sequence"/>
</dbReference>
<evidence type="ECO:0000313" key="3">
    <source>
        <dbReference type="EMBL" id="POS68640.1"/>
    </source>
</evidence>
<keyword evidence="1" id="KW-0472">Membrane</keyword>
<evidence type="ECO:0000259" key="2">
    <source>
        <dbReference type="Pfam" id="PF01757"/>
    </source>
</evidence>
<feature type="transmembrane region" description="Helical" evidence="1">
    <location>
        <begin position="55"/>
        <end position="75"/>
    </location>
</feature>
<dbReference type="Pfam" id="PF01757">
    <property type="entry name" value="Acyl_transf_3"/>
    <property type="match status" value="1"/>
</dbReference>
<feature type="transmembrane region" description="Helical" evidence="1">
    <location>
        <begin position="234"/>
        <end position="254"/>
    </location>
</feature>
<proteinExistence type="predicted"/>
<comment type="caution">
    <text evidence="3">The sequence shown here is derived from an EMBL/GenBank/DDBJ whole genome shotgun (WGS) entry which is preliminary data.</text>
</comment>
<feature type="transmembrane region" description="Helical" evidence="1">
    <location>
        <begin position="351"/>
        <end position="372"/>
    </location>
</feature>
<dbReference type="InterPro" id="IPR050879">
    <property type="entry name" value="Acyltransferase_3"/>
</dbReference>
<dbReference type="GO" id="GO:0016747">
    <property type="term" value="F:acyltransferase activity, transferring groups other than amino-acyl groups"/>
    <property type="evidence" value="ECO:0007669"/>
    <property type="project" value="InterPro"/>
</dbReference>
<feature type="transmembrane region" description="Helical" evidence="1">
    <location>
        <begin position="307"/>
        <end position="331"/>
    </location>
</feature>
<evidence type="ECO:0000256" key="1">
    <source>
        <dbReference type="SAM" id="Phobius"/>
    </source>
</evidence>
<dbReference type="PANTHER" id="PTHR23028:SF134">
    <property type="entry name" value="PUTATIVE (AFU_ORTHOLOGUE AFUA_4G08520)-RELATED"/>
    <property type="match status" value="1"/>
</dbReference>
<feature type="transmembrane region" description="Helical" evidence="1">
    <location>
        <begin position="278"/>
        <end position="295"/>
    </location>
</feature>
<keyword evidence="4" id="KW-1185">Reference proteome</keyword>
<dbReference type="OrthoDB" id="5819582at2759"/>
<accession>A0A2P5HEG5</accession>
<dbReference type="STRING" id="158607.A0A2P5HEG5"/>
<gene>
    <name evidence="3" type="ORF">DHEL01_v212967</name>
</gene>
<dbReference type="AlphaFoldDB" id="A0A2P5HEG5"/>